<evidence type="ECO:0000313" key="4">
    <source>
        <dbReference type="Proteomes" id="UP000589085"/>
    </source>
</evidence>
<feature type="region of interest" description="Disordered" evidence="1">
    <location>
        <begin position="87"/>
        <end position="141"/>
    </location>
</feature>
<reference evidence="3 4" key="1">
    <citation type="submission" date="2020-04" db="EMBL/GenBank/DDBJ databases">
        <title>Description of novel Gluconacetobacter.</title>
        <authorList>
            <person name="Sombolestani A."/>
        </authorList>
    </citation>
    <scope>NUCLEOTIDE SEQUENCE [LARGE SCALE GENOMIC DNA]</scope>
    <source>
        <strain evidence="3 4">LMG 19747</strain>
    </source>
</reference>
<gene>
    <name evidence="3" type="ORF">HLH48_00430</name>
</gene>
<dbReference type="AlphaFoldDB" id="A0A7W4I9D4"/>
<name>A0A7W4I9D4_9PROT</name>
<comment type="caution">
    <text evidence="3">The sequence shown here is derived from an EMBL/GenBank/DDBJ whole genome shotgun (WGS) entry which is preliminary data.</text>
</comment>
<evidence type="ECO:0008006" key="5">
    <source>
        <dbReference type="Google" id="ProtNLM"/>
    </source>
</evidence>
<evidence type="ECO:0000256" key="2">
    <source>
        <dbReference type="SAM" id="SignalP"/>
    </source>
</evidence>
<feature type="chain" id="PRO_5031061792" description="Tetratricopeptide repeat protein" evidence="2">
    <location>
        <begin position="32"/>
        <end position="864"/>
    </location>
</feature>
<feature type="compositionally biased region" description="Pro residues" evidence="1">
    <location>
        <begin position="50"/>
        <end position="60"/>
    </location>
</feature>
<feature type="signal peptide" evidence="2">
    <location>
        <begin position="1"/>
        <end position="31"/>
    </location>
</feature>
<feature type="compositionally biased region" description="Low complexity" evidence="1">
    <location>
        <begin position="98"/>
        <end position="117"/>
    </location>
</feature>
<evidence type="ECO:0000256" key="1">
    <source>
        <dbReference type="SAM" id="MobiDB-lite"/>
    </source>
</evidence>
<feature type="region of interest" description="Disordered" evidence="1">
    <location>
        <begin position="37"/>
        <end position="65"/>
    </location>
</feature>
<feature type="compositionally biased region" description="Polar residues" evidence="1">
    <location>
        <begin position="127"/>
        <end position="139"/>
    </location>
</feature>
<proteinExistence type="predicted"/>
<dbReference type="EMBL" id="JABEQJ010000001">
    <property type="protein sequence ID" value="MBB2158656.1"/>
    <property type="molecule type" value="Genomic_DNA"/>
</dbReference>
<evidence type="ECO:0000313" key="3">
    <source>
        <dbReference type="EMBL" id="MBB2158656.1"/>
    </source>
</evidence>
<accession>A0A7W4I9D4</accession>
<keyword evidence="2" id="KW-0732">Signal</keyword>
<dbReference type="Proteomes" id="UP000589085">
    <property type="component" value="Unassembled WGS sequence"/>
</dbReference>
<organism evidence="3 4">
    <name type="scientific">Gluconacetobacter sacchari</name>
    <dbReference type="NCBI Taxonomy" id="92759"/>
    <lineage>
        <taxon>Bacteria</taxon>
        <taxon>Pseudomonadati</taxon>
        <taxon>Pseudomonadota</taxon>
        <taxon>Alphaproteobacteria</taxon>
        <taxon>Acetobacterales</taxon>
        <taxon>Acetobacteraceae</taxon>
        <taxon>Gluconacetobacter</taxon>
    </lineage>
</organism>
<sequence>MPSSRSPRARRCVTLSVCLYLSCSALMPVMGASPQAAVHHHGRRNGPAPASAPPAPPPPATAALPAAPQDVALPESIMLKGLPSSWRASLMDPPPPATASASGAAAARNAPKAPSRAQSTPAPQPGTGASQPAAPSTNRILLPVPPRMGIAAFQSGDRFIIVVDNAEPMDTSALRGDGLFSTLSVNTLPDATLIQVRLPDTRRLYLSQQAEGWVLGDRPPPGGDDDRRVINPQYTDIGILYPMRRSGRVLSISDPASGDRLLVGTSTTDDGGILSLRNGDGYDVWPTTEGVVIAAHSARIDLKPVPSGILLTEDGKAFLDHGRAVYANDVDLKWLGLRDLPLDVLSRRYHEALLAAADSDPFHRFTRRLDAAKAAFSMGAFVEARGILTVALQDDPEEAALPDVRFVLAASALLSGDLDGASMLDGPWPASQKRAIQLWQGLYLASTGRNQAEAAHLLARDFTRLKSYPGPVRDLLLPIAAEEISRHGAPDDLAALDDLPAGSPYRLATAFRQLRSGKRDIAYAAFQTLAGDQNPQVAEKALEEKTSLDLADGHIKPDAAAEIFDTMMPDARLAGREATVRLMQADAYMQARQWNDALQAIDVARAYPDMTSKDKVAPLLSRALTGLADSPPSGPEKTSLLHDAATLKVHLPDLPPGPQKGNILASYGKMLLKLGLPDDAAQAFSDAIPMLVAPDLRALAGAALAEADIERAQPQEAAQALARTDDPTLPNEIRTSRQVIAARIALATGDQAKALSLLHDSTNASALDITARIHEGRGEWAAAAGDVRRMAADIIPPTGPLTEAQQALALRLASDASQAADQPILGWITGRVGDRMLDGDRGRVFKLLTAPGGAMTASQASALP</sequence>
<protein>
    <recommendedName>
        <fullName evidence="5">Tetratricopeptide repeat protein</fullName>
    </recommendedName>
</protein>